<proteinExistence type="predicted"/>
<feature type="compositionally biased region" description="Polar residues" evidence="1">
    <location>
        <begin position="60"/>
        <end position="75"/>
    </location>
</feature>
<feature type="compositionally biased region" description="Basic residues" evidence="1">
    <location>
        <begin position="655"/>
        <end position="664"/>
    </location>
</feature>
<feature type="region of interest" description="Disordered" evidence="1">
    <location>
        <begin position="1"/>
        <end position="43"/>
    </location>
</feature>
<feature type="region of interest" description="Disordered" evidence="1">
    <location>
        <begin position="55"/>
        <end position="104"/>
    </location>
</feature>
<keyword evidence="3" id="KW-1185">Reference proteome</keyword>
<feature type="compositionally biased region" description="Low complexity" evidence="1">
    <location>
        <begin position="81"/>
        <end position="98"/>
    </location>
</feature>
<feature type="compositionally biased region" description="Low complexity" evidence="1">
    <location>
        <begin position="1"/>
        <end position="23"/>
    </location>
</feature>
<feature type="region of interest" description="Disordered" evidence="1">
    <location>
        <begin position="653"/>
        <end position="685"/>
    </location>
</feature>
<dbReference type="OrthoDB" id="2757526at2759"/>
<comment type="caution">
    <text evidence="2">The sequence shown here is derived from an EMBL/GenBank/DDBJ whole genome shotgun (WGS) entry which is preliminary data.</text>
</comment>
<feature type="region of interest" description="Disordered" evidence="1">
    <location>
        <begin position="334"/>
        <end position="363"/>
    </location>
</feature>
<accession>A0A4S4N439</accession>
<dbReference type="EMBL" id="SGPM01000003">
    <property type="protein sequence ID" value="THH33806.1"/>
    <property type="molecule type" value="Genomic_DNA"/>
</dbReference>
<sequence>MQSVPSTPPAQASSTLASTTHSSGGHVTARKSPPPPKINLDDCKPTFATTAFVFTSSRTLRSSPPMSSVFTSPNGSPSSPPDTASSSRSNLSSRPSLSGFQLAKHSQGALDTRCVVGPNMRAAGFVPLAHNLSPMTHSQHGSRDAYTPSLNTGAVPTPNDPPPFPPIMFVRTRAPMWEYQREMGWADANRHIIAVDSSNARSVPQQIPGTAISLSLSPSIRPSSSTISTSASSSSSNVFSVPSSAATSMTSLSSVRSHEGSICDAVSQSDLKANKIYRIGSHTPPPRPCLQPVDGYPFPRTPSRKFISSSSSPKSSVDSFTTASEGLLAGNSKASTVCADDPEPASAASPRVPFHSHSRSYTTPATTAVSSSLVEKLSTPPSLWQAPPPSGQKVRAQTTALSLTELCDRSPQAWVTYSDPLGYAAPNDLLSVPGHKERGRGRSRTYTGDHRRGRRDGEKFLVDAETKENANPLEPPVVLSPDVEAMRLRTDTRANVDDKEGQDVCAALCLQDKGWAREHNARYQTGEDELRIGDHERHLPSRAQYGYSSFTFPPNIRRNSLSTPHRLGDKDSDPNFLDKVAKERDRGQQHKEKLSRGIDALVQMHRDRDREQARLSEREHCIERKFDPEADKVKAGNDDEIDVVLELEKDWEKSKKLHRRHKERRSSASHPVESSKAEALDPYIV</sequence>
<feature type="compositionally biased region" description="Polar residues" evidence="1">
    <location>
        <begin position="550"/>
        <end position="563"/>
    </location>
</feature>
<evidence type="ECO:0000313" key="2">
    <source>
        <dbReference type="EMBL" id="THH33806.1"/>
    </source>
</evidence>
<organism evidence="2 3">
    <name type="scientific">Antrodiella citrinella</name>
    <dbReference type="NCBI Taxonomy" id="2447956"/>
    <lineage>
        <taxon>Eukaryota</taxon>
        <taxon>Fungi</taxon>
        <taxon>Dikarya</taxon>
        <taxon>Basidiomycota</taxon>
        <taxon>Agaricomycotina</taxon>
        <taxon>Agaricomycetes</taxon>
        <taxon>Polyporales</taxon>
        <taxon>Steccherinaceae</taxon>
        <taxon>Antrodiella</taxon>
    </lineage>
</organism>
<evidence type="ECO:0000313" key="3">
    <source>
        <dbReference type="Proteomes" id="UP000308730"/>
    </source>
</evidence>
<reference evidence="2 3" key="1">
    <citation type="submission" date="2019-02" db="EMBL/GenBank/DDBJ databases">
        <title>Genome sequencing of the rare red list fungi Antrodiella citrinella (Flaviporus citrinellus).</title>
        <authorList>
            <person name="Buettner E."/>
            <person name="Kellner H."/>
        </authorList>
    </citation>
    <scope>NUCLEOTIDE SEQUENCE [LARGE SCALE GENOMIC DNA]</scope>
    <source>
        <strain evidence="2 3">DSM 108506</strain>
    </source>
</reference>
<dbReference type="AlphaFoldDB" id="A0A4S4N439"/>
<feature type="compositionally biased region" description="Low complexity" evidence="1">
    <location>
        <begin position="304"/>
        <end position="319"/>
    </location>
</feature>
<name>A0A4S4N439_9APHY</name>
<evidence type="ECO:0000256" key="1">
    <source>
        <dbReference type="SAM" id="MobiDB-lite"/>
    </source>
</evidence>
<feature type="region of interest" description="Disordered" evidence="1">
    <location>
        <begin position="429"/>
        <end position="455"/>
    </location>
</feature>
<feature type="region of interest" description="Disordered" evidence="1">
    <location>
        <begin position="278"/>
        <end position="319"/>
    </location>
</feature>
<protein>
    <submittedName>
        <fullName evidence="2">Uncharacterized protein</fullName>
    </submittedName>
</protein>
<feature type="region of interest" description="Disordered" evidence="1">
    <location>
        <begin position="218"/>
        <end position="240"/>
    </location>
</feature>
<feature type="region of interest" description="Disordered" evidence="1">
    <location>
        <begin position="550"/>
        <end position="577"/>
    </location>
</feature>
<gene>
    <name evidence="2" type="ORF">EUX98_g449</name>
</gene>
<dbReference type="Proteomes" id="UP000308730">
    <property type="component" value="Unassembled WGS sequence"/>
</dbReference>